<keyword evidence="6" id="KW-0391">Immunity</keyword>
<evidence type="ECO:0000313" key="9">
    <source>
        <dbReference type="Proteomes" id="UP001583177"/>
    </source>
</evidence>
<keyword evidence="3" id="KW-0479">Metal-binding</keyword>
<dbReference type="Pfam" id="PF20173">
    <property type="entry name" value="ZnF_RZ-type"/>
    <property type="match status" value="1"/>
</dbReference>
<keyword evidence="2" id="KW-0963">Cytoplasm</keyword>
<protein>
    <recommendedName>
        <fullName evidence="7">RZ-type domain-containing protein</fullName>
    </recommendedName>
</protein>
<name>A0ABR3XXN8_9PEZI</name>
<evidence type="ECO:0000256" key="6">
    <source>
        <dbReference type="ARBA" id="ARBA00022859"/>
    </source>
</evidence>
<feature type="domain" description="RZ-type" evidence="7">
    <location>
        <begin position="141"/>
        <end position="216"/>
    </location>
</feature>
<evidence type="ECO:0000313" key="8">
    <source>
        <dbReference type="EMBL" id="KAL1880749.1"/>
    </source>
</evidence>
<organism evidence="8 9">
    <name type="scientific">Diaporthe australafricana</name>
    <dbReference type="NCBI Taxonomy" id="127596"/>
    <lineage>
        <taxon>Eukaryota</taxon>
        <taxon>Fungi</taxon>
        <taxon>Dikarya</taxon>
        <taxon>Ascomycota</taxon>
        <taxon>Pezizomycotina</taxon>
        <taxon>Sordariomycetes</taxon>
        <taxon>Sordariomycetidae</taxon>
        <taxon>Diaporthales</taxon>
        <taxon>Diaporthaceae</taxon>
        <taxon>Diaporthe</taxon>
    </lineage>
</organism>
<comment type="caution">
    <text evidence="8">The sequence shown here is derived from an EMBL/GenBank/DDBJ whole genome shotgun (WGS) entry which is preliminary data.</text>
</comment>
<comment type="subcellular location">
    <subcellularLocation>
        <location evidence="1">Cytoplasm</location>
    </subcellularLocation>
</comment>
<keyword evidence="4" id="KW-0863">Zinc-finger</keyword>
<reference evidence="8 9" key="1">
    <citation type="journal article" date="2024" name="IMA Fungus">
        <title>IMA Genome - F19 : A genome assembly and annotation guide to empower mycologists, including annotated draft genome sequences of Ceratocystis pirilliformis, Diaporthe australafricana, Fusarium ophioides, Paecilomyces lecythidis, and Sporothrix stenoceras.</title>
        <authorList>
            <person name="Aylward J."/>
            <person name="Wilson A.M."/>
            <person name="Visagie C.M."/>
            <person name="Spraker J."/>
            <person name="Barnes I."/>
            <person name="Buitendag C."/>
            <person name="Ceriani C."/>
            <person name="Del Mar Angel L."/>
            <person name="du Plessis D."/>
            <person name="Fuchs T."/>
            <person name="Gasser K."/>
            <person name="Kramer D."/>
            <person name="Li W."/>
            <person name="Munsamy K."/>
            <person name="Piso A."/>
            <person name="Price J.L."/>
            <person name="Sonnekus B."/>
            <person name="Thomas C."/>
            <person name="van der Nest A."/>
            <person name="van Dijk A."/>
            <person name="van Heerden A."/>
            <person name="van Vuuren N."/>
            <person name="Yilmaz N."/>
            <person name="Duong T.A."/>
            <person name="van der Merwe N.A."/>
            <person name="Wingfield M.J."/>
            <person name="Wingfield B.D."/>
        </authorList>
    </citation>
    <scope>NUCLEOTIDE SEQUENCE [LARGE SCALE GENOMIC DNA]</scope>
    <source>
        <strain evidence="8 9">CMW 18300</strain>
    </source>
</reference>
<keyword evidence="5" id="KW-0862">Zinc</keyword>
<dbReference type="InterPro" id="IPR046439">
    <property type="entry name" value="ZF_RZ_dom"/>
</dbReference>
<sequence length="222" mass="24077">MSLWKASGIKRTVLTVDFASNFAQCETLIKLATDTSRPQLQVEGHIYFAQLCGFSLPFCSSEDSAEASMPGTFSEATAATATITDAEGGSSHESLKEKGLEHLERARNLLDNAVWDSKSLMEAEVDAADNILNGGVFYRPVTTDEMRAVYAAMAREFYGTGHWYTCELGHPFTVGECGLPMEQARCPECGSAVGGQGHEPAEGVRHANEIEELSTDLGRMRV</sequence>
<evidence type="ECO:0000256" key="5">
    <source>
        <dbReference type="ARBA" id="ARBA00022833"/>
    </source>
</evidence>
<dbReference type="EMBL" id="JAWRVE010000007">
    <property type="protein sequence ID" value="KAL1880749.1"/>
    <property type="molecule type" value="Genomic_DNA"/>
</dbReference>
<evidence type="ECO:0000259" key="7">
    <source>
        <dbReference type="PROSITE" id="PS51981"/>
    </source>
</evidence>
<keyword evidence="9" id="KW-1185">Reference proteome</keyword>
<evidence type="ECO:0000256" key="1">
    <source>
        <dbReference type="ARBA" id="ARBA00004496"/>
    </source>
</evidence>
<evidence type="ECO:0000256" key="4">
    <source>
        <dbReference type="ARBA" id="ARBA00022771"/>
    </source>
</evidence>
<dbReference type="Proteomes" id="UP001583177">
    <property type="component" value="Unassembled WGS sequence"/>
</dbReference>
<proteinExistence type="predicted"/>
<evidence type="ECO:0000256" key="3">
    <source>
        <dbReference type="ARBA" id="ARBA00022723"/>
    </source>
</evidence>
<evidence type="ECO:0000256" key="2">
    <source>
        <dbReference type="ARBA" id="ARBA00022490"/>
    </source>
</evidence>
<dbReference type="PROSITE" id="PS51981">
    <property type="entry name" value="ZF_RZ"/>
    <property type="match status" value="1"/>
</dbReference>
<gene>
    <name evidence="8" type="ORF">Daus18300_001363</name>
</gene>
<accession>A0ABR3XXN8</accession>